<dbReference type="PANTHER" id="PTHR31293:SF12">
    <property type="entry name" value="RNI-LIKE SUPERFAMILY PROTEIN"/>
    <property type="match status" value="1"/>
</dbReference>
<dbReference type="Gene3D" id="3.80.10.10">
    <property type="entry name" value="Ribonuclease Inhibitor"/>
    <property type="match status" value="1"/>
</dbReference>
<dbReference type="AlphaFoldDB" id="A0A087G755"/>
<dbReference type="InterPro" id="IPR032675">
    <property type="entry name" value="LRR_dom_sf"/>
</dbReference>
<accession>A0A087G755</accession>
<keyword evidence="3" id="KW-1185">Reference proteome</keyword>
<feature type="domain" description="FBD" evidence="1">
    <location>
        <begin position="137"/>
        <end position="209"/>
    </location>
</feature>
<name>A0A087G755_ARAAL</name>
<protein>
    <recommendedName>
        <fullName evidence="1">FBD domain-containing protein</fullName>
    </recommendedName>
</protein>
<dbReference type="InterPro" id="IPR006566">
    <property type="entry name" value="FBD"/>
</dbReference>
<dbReference type="EMBL" id="CM002876">
    <property type="protein sequence ID" value="KFK25707.1"/>
    <property type="molecule type" value="Genomic_DNA"/>
</dbReference>
<gene>
    <name evidence="2" type="ordered locus">AALP_Aa8g148900</name>
</gene>
<dbReference type="OrthoDB" id="612216at2759"/>
<evidence type="ECO:0000313" key="2">
    <source>
        <dbReference type="EMBL" id="KFK25707.1"/>
    </source>
</evidence>
<evidence type="ECO:0000313" key="3">
    <source>
        <dbReference type="Proteomes" id="UP000029120"/>
    </source>
</evidence>
<dbReference type="PANTHER" id="PTHR31293">
    <property type="entry name" value="RNI-LIKE SUPERFAMILY PROTEIN"/>
    <property type="match status" value="1"/>
</dbReference>
<dbReference type="Gramene" id="KFK25707">
    <property type="protein sequence ID" value="KFK25707"/>
    <property type="gene ID" value="AALP_AA8G148900"/>
</dbReference>
<reference evidence="3" key="1">
    <citation type="journal article" date="2015" name="Nat. Plants">
        <title>Genome expansion of Arabis alpina linked with retrotransposition and reduced symmetric DNA methylation.</title>
        <authorList>
            <person name="Willing E.M."/>
            <person name="Rawat V."/>
            <person name="Mandakova T."/>
            <person name="Maumus F."/>
            <person name="James G.V."/>
            <person name="Nordstroem K.J."/>
            <person name="Becker C."/>
            <person name="Warthmann N."/>
            <person name="Chica C."/>
            <person name="Szarzynska B."/>
            <person name="Zytnicki M."/>
            <person name="Albani M.C."/>
            <person name="Kiefer C."/>
            <person name="Bergonzi S."/>
            <person name="Castaings L."/>
            <person name="Mateos J.L."/>
            <person name="Berns M.C."/>
            <person name="Bujdoso N."/>
            <person name="Piofczyk T."/>
            <person name="de Lorenzo L."/>
            <person name="Barrero-Sicilia C."/>
            <person name="Mateos I."/>
            <person name="Piednoel M."/>
            <person name="Hagmann J."/>
            <person name="Chen-Min-Tao R."/>
            <person name="Iglesias-Fernandez R."/>
            <person name="Schuster S.C."/>
            <person name="Alonso-Blanco C."/>
            <person name="Roudier F."/>
            <person name="Carbonero P."/>
            <person name="Paz-Ares J."/>
            <person name="Davis S.J."/>
            <person name="Pecinka A."/>
            <person name="Quesneville H."/>
            <person name="Colot V."/>
            <person name="Lysak M.A."/>
            <person name="Weigel D."/>
            <person name="Coupland G."/>
            <person name="Schneeberger K."/>
        </authorList>
    </citation>
    <scope>NUCLEOTIDE SEQUENCE [LARGE SCALE GENOMIC DNA]</scope>
    <source>
        <strain evidence="3">cv. Pajares</strain>
    </source>
</reference>
<sequence length="216" mass="24163">MSFDNPNLVYLEYTDVLQLQYPVVNLDSLVEAKLNILTLGVICDPSNLIKGLRNVKILSLAFPDTVEIFEKFHEAVPVFEKLYHLSITSVFEGFCISASSLPSLLKKCPNLQTLVIKGSSYGCDEFKYVCRHSSGNSCLLSSPVKVLELTMYKGSTKELGQIKRFLEELSCLELVKVCASAKDDKAKLRITTDLLMLPRASSKCRIQVQFPSKPPY</sequence>
<proteinExistence type="predicted"/>
<evidence type="ECO:0000259" key="1">
    <source>
        <dbReference type="SMART" id="SM00579"/>
    </source>
</evidence>
<dbReference type="InterPro" id="IPR055294">
    <property type="entry name" value="FBL60-like"/>
</dbReference>
<organism evidence="2 3">
    <name type="scientific">Arabis alpina</name>
    <name type="common">Alpine rock-cress</name>
    <dbReference type="NCBI Taxonomy" id="50452"/>
    <lineage>
        <taxon>Eukaryota</taxon>
        <taxon>Viridiplantae</taxon>
        <taxon>Streptophyta</taxon>
        <taxon>Embryophyta</taxon>
        <taxon>Tracheophyta</taxon>
        <taxon>Spermatophyta</taxon>
        <taxon>Magnoliopsida</taxon>
        <taxon>eudicotyledons</taxon>
        <taxon>Gunneridae</taxon>
        <taxon>Pentapetalae</taxon>
        <taxon>rosids</taxon>
        <taxon>malvids</taxon>
        <taxon>Brassicales</taxon>
        <taxon>Brassicaceae</taxon>
        <taxon>Arabideae</taxon>
        <taxon>Arabis</taxon>
    </lineage>
</organism>
<dbReference type="SMART" id="SM00579">
    <property type="entry name" value="FBD"/>
    <property type="match status" value="1"/>
</dbReference>
<dbReference type="Proteomes" id="UP000029120">
    <property type="component" value="Chromosome 8"/>
</dbReference>
<dbReference type="SUPFAM" id="SSF52047">
    <property type="entry name" value="RNI-like"/>
    <property type="match status" value="1"/>
</dbReference>